<dbReference type="Pfam" id="PF00440">
    <property type="entry name" value="TetR_N"/>
    <property type="match status" value="1"/>
</dbReference>
<dbReference type="InterPro" id="IPR050624">
    <property type="entry name" value="HTH-type_Tx_Regulator"/>
</dbReference>
<evidence type="ECO:0000313" key="4">
    <source>
        <dbReference type="EMBL" id="TYC48517.1"/>
    </source>
</evidence>
<dbReference type="RefSeq" id="WP_148623118.1">
    <property type="nucleotide sequence ID" value="NZ_SDGZ01000018.1"/>
</dbReference>
<dbReference type="Pfam" id="PF14278">
    <property type="entry name" value="TetR_C_8"/>
    <property type="match status" value="1"/>
</dbReference>
<dbReference type="InterPro" id="IPR009057">
    <property type="entry name" value="Homeodomain-like_sf"/>
</dbReference>
<keyword evidence="5" id="KW-1185">Reference proteome</keyword>
<reference evidence="4 5" key="1">
    <citation type="submission" date="2019-01" db="EMBL/GenBank/DDBJ databases">
        <title>Weissella sp. nov., a novel lactic acid bacterium isolated from animal feces.</title>
        <authorList>
            <person name="Wang L.-T."/>
        </authorList>
    </citation>
    <scope>NUCLEOTIDE SEQUENCE [LARGE SCALE GENOMIC DNA]</scope>
    <source>
        <strain evidence="4 5">8H-2</strain>
    </source>
</reference>
<gene>
    <name evidence="4" type="ORF">ESZ50_08370</name>
</gene>
<dbReference type="PROSITE" id="PS50977">
    <property type="entry name" value="HTH_TETR_2"/>
    <property type="match status" value="1"/>
</dbReference>
<dbReference type="GO" id="GO:0003677">
    <property type="term" value="F:DNA binding"/>
    <property type="evidence" value="ECO:0007669"/>
    <property type="project" value="UniProtKB-UniRule"/>
</dbReference>
<sequence>MKQSERTDLTRAKIRKAFIALVETKGFGNLTVSDLTREAAVSRGTFYVHYADKHELLASIEGDLHNNIAGIVKKNIGATIESYSTTDASSRNEALSDNLYTLFNNALYYIDQERWTMKVLMSPNGDPQFFNEIKDVVDETFTQQLKLGNGHFSDALPIDYTKEIVVNNVVYLVRHWINKDNPENVEDFAKILMQSRFLSPNNLIIFSKD</sequence>
<dbReference type="EMBL" id="SDGZ01000018">
    <property type="protein sequence ID" value="TYC48517.1"/>
    <property type="molecule type" value="Genomic_DNA"/>
</dbReference>
<evidence type="ECO:0000256" key="1">
    <source>
        <dbReference type="ARBA" id="ARBA00023125"/>
    </source>
</evidence>
<dbReference type="AlphaFoldDB" id="A0A6C2C3U8"/>
<dbReference type="OrthoDB" id="9810250at2"/>
<dbReference type="Gene3D" id="1.10.357.10">
    <property type="entry name" value="Tetracycline Repressor, domain 2"/>
    <property type="match status" value="1"/>
</dbReference>
<dbReference type="Proteomes" id="UP000371977">
    <property type="component" value="Unassembled WGS sequence"/>
</dbReference>
<evidence type="ECO:0000259" key="3">
    <source>
        <dbReference type="PROSITE" id="PS50977"/>
    </source>
</evidence>
<dbReference type="PANTHER" id="PTHR43479:SF7">
    <property type="entry name" value="TETR-FAMILY TRANSCRIPTIONAL REGULATOR"/>
    <property type="match status" value="1"/>
</dbReference>
<proteinExistence type="predicted"/>
<evidence type="ECO:0000313" key="5">
    <source>
        <dbReference type="Proteomes" id="UP000371977"/>
    </source>
</evidence>
<evidence type="ECO:0000256" key="2">
    <source>
        <dbReference type="PROSITE-ProRule" id="PRU00335"/>
    </source>
</evidence>
<dbReference type="SUPFAM" id="SSF46689">
    <property type="entry name" value="Homeodomain-like"/>
    <property type="match status" value="1"/>
</dbReference>
<accession>A0A6C2C3U8</accession>
<keyword evidence="1 2" id="KW-0238">DNA-binding</keyword>
<feature type="DNA-binding region" description="H-T-H motif" evidence="2">
    <location>
        <begin position="31"/>
        <end position="50"/>
    </location>
</feature>
<organism evidence="4 5">
    <name type="scientific">Weissella muntiaci</name>
    <dbReference type="NCBI Taxonomy" id="2508881"/>
    <lineage>
        <taxon>Bacteria</taxon>
        <taxon>Bacillati</taxon>
        <taxon>Bacillota</taxon>
        <taxon>Bacilli</taxon>
        <taxon>Lactobacillales</taxon>
        <taxon>Lactobacillaceae</taxon>
        <taxon>Weissella</taxon>
    </lineage>
</organism>
<dbReference type="InterPro" id="IPR039532">
    <property type="entry name" value="TetR_C_Firmicutes"/>
</dbReference>
<name>A0A6C2C3U8_9LACO</name>
<dbReference type="PANTHER" id="PTHR43479">
    <property type="entry name" value="ACREF/ENVCD OPERON REPRESSOR-RELATED"/>
    <property type="match status" value="1"/>
</dbReference>
<comment type="caution">
    <text evidence="4">The sequence shown here is derived from an EMBL/GenBank/DDBJ whole genome shotgun (WGS) entry which is preliminary data.</text>
</comment>
<feature type="domain" description="HTH tetR-type" evidence="3">
    <location>
        <begin position="8"/>
        <end position="68"/>
    </location>
</feature>
<protein>
    <submittedName>
        <fullName evidence="4">TetR/AcrR family transcriptional regulator</fullName>
    </submittedName>
</protein>
<dbReference type="InterPro" id="IPR001647">
    <property type="entry name" value="HTH_TetR"/>
</dbReference>